<keyword evidence="2" id="KW-0732">Signal</keyword>
<comment type="caution">
    <text evidence="6">Lacks conserved residue(s) required for the propagation of feature annotation.</text>
</comment>
<dbReference type="EMBL" id="JAPWTK010000277">
    <property type="protein sequence ID" value="KAJ8943769.1"/>
    <property type="molecule type" value="Genomic_DNA"/>
</dbReference>
<dbReference type="InterPro" id="IPR011042">
    <property type="entry name" value="6-blade_b-propeller_TolB-like"/>
</dbReference>
<evidence type="ECO:0000259" key="9">
    <source>
        <dbReference type="PROSITE" id="PS50026"/>
    </source>
</evidence>
<dbReference type="SMART" id="SM00181">
    <property type="entry name" value="EGF"/>
    <property type="match status" value="2"/>
</dbReference>
<proteinExistence type="predicted"/>
<evidence type="ECO:0000256" key="2">
    <source>
        <dbReference type="ARBA" id="ARBA00022729"/>
    </source>
</evidence>
<dbReference type="SUPFAM" id="SSF57196">
    <property type="entry name" value="EGF/Laminin"/>
    <property type="match status" value="1"/>
</dbReference>
<dbReference type="PANTHER" id="PTHR46513:SF13">
    <property type="entry name" value="EGF-LIKE DOMAIN-CONTAINING PROTEIN"/>
    <property type="match status" value="1"/>
</dbReference>
<dbReference type="PROSITE" id="PS00022">
    <property type="entry name" value="EGF_1"/>
    <property type="match status" value="1"/>
</dbReference>
<feature type="transmembrane region" description="Helical" evidence="8">
    <location>
        <begin position="406"/>
        <end position="427"/>
    </location>
</feature>
<keyword evidence="4 6" id="KW-1015">Disulfide bond</keyword>
<sequence length="462" mass="52132">MEVMLVLVMMDSDYPIVCLEFVKQKRIMSFLLFANGPEIRSFDLRNKEETGVITEEKRIEAVDYNPVTEMVFWADSYDKTIKRSFTINAKDGMVKAGYAQDLEMKGNSKPTALAVDWVGNNLYWTETDRTGSKPKGRVMVAKTDGRYRRSLISVGLEYPTSIVVDPKMGRVFWTDAGSLPKIEVAWMDGSKHRPVITDEMRHPTGLAIDYEMDHTLYWVDTKLNTIETMRSDGQNRKVLLRGEMLKHPISLDVFESNLYWITKDTGELIRHDKFGRGVPFTVQKDLLNPSSVKVYHTLHYNTSIPNPCRDNHCSHLCLLIPNGYRCMCPDSSAPTHKIKADITCDAPVEPERPEPGICKCENDGVCRVSEDTNNLICECLPGYQGQYCDIHLAHSRSDAAANTTAIVVPIVVILLILGAATGVWFVIRKRPFGKGSGLGSLASSQSVLIQTRNKRGVWWQQF</sequence>
<dbReference type="FunFam" id="2.120.10.30:FF:000241">
    <property type="entry name" value="Low-density lipoprotein receptor-related protein 6"/>
    <property type="match status" value="1"/>
</dbReference>
<evidence type="ECO:0000256" key="8">
    <source>
        <dbReference type="SAM" id="Phobius"/>
    </source>
</evidence>
<dbReference type="InterPro" id="IPR050778">
    <property type="entry name" value="Cueball_EGF_LRP_Nidogen"/>
</dbReference>
<reference evidence="10" key="1">
    <citation type="journal article" date="2023" name="Insect Mol. Biol.">
        <title>Genome sequencing provides insights into the evolution of gene families encoding plant cell wall-degrading enzymes in longhorned beetles.</title>
        <authorList>
            <person name="Shin N.R."/>
            <person name="Okamura Y."/>
            <person name="Kirsch R."/>
            <person name="Pauchet Y."/>
        </authorList>
    </citation>
    <scope>NUCLEOTIDE SEQUENCE</scope>
    <source>
        <strain evidence="10">AMC_N1</strain>
    </source>
</reference>
<name>A0AAV8XXV5_9CUCU</name>
<dbReference type="Pfam" id="PF00058">
    <property type="entry name" value="Ldl_recept_b"/>
    <property type="match status" value="1"/>
</dbReference>
<keyword evidence="5" id="KW-0325">Glycoprotein</keyword>
<dbReference type="PROSITE" id="PS50026">
    <property type="entry name" value="EGF_3"/>
    <property type="match status" value="1"/>
</dbReference>
<evidence type="ECO:0000313" key="11">
    <source>
        <dbReference type="Proteomes" id="UP001162162"/>
    </source>
</evidence>
<feature type="domain" description="EGF-like" evidence="9">
    <location>
        <begin position="354"/>
        <end position="389"/>
    </location>
</feature>
<feature type="repeat" description="LDL-receptor class B" evidence="7">
    <location>
        <begin position="120"/>
        <end position="168"/>
    </location>
</feature>
<dbReference type="PROSITE" id="PS51120">
    <property type="entry name" value="LDLRB"/>
    <property type="match status" value="3"/>
</dbReference>
<dbReference type="PANTHER" id="PTHR46513">
    <property type="entry name" value="VITELLOGENIN RECEPTOR-LIKE PROTEIN-RELATED-RELATED"/>
    <property type="match status" value="1"/>
</dbReference>
<dbReference type="Gene3D" id="2.10.25.10">
    <property type="entry name" value="Laminin"/>
    <property type="match status" value="1"/>
</dbReference>
<evidence type="ECO:0000256" key="3">
    <source>
        <dbReference type="ARBA" id="ARBA00022737"/>
    </source>
</evidence>
<dbReference type="InterPro" id="IPR000033">
    <property type="entry name" value="LDLR_classB_rpt"/>
</dbReference>
<keyword evidence="1 6" id="KW-0245">EGF-like domain</keyword>
<protein>
    <recommendedName>
        <fullName evidence="9">EGF-like domain-containing protein</fullName>
    </recommendedName>
</protein>
<dbReference type="PROSITE" id="PS01186">
    <property type="entry name" value="EGF_2"/>
    <property type="match status" value="1"/>
</dbReference>
<keyword evidence="8" id="KW-0472">Membrane</keyword>
<dbReference type="Gene3D" id="2.120.10.30">
    <property type="entry name" value="TolB, C-terminal domain"/>
    <property type="match status" value="1"/>
</dbReference>
<gene>
    <name evidence="10" type="ORF">NQ318_011981</name>
</gene>
<evidence type="ECO:0000256" key="1">
    <source>
        <dbReference type="ARBA" id="ARBA00022536"/>
    </source>
</evidence>
<evidence type="ECO:0000256" key="7">
    <source>
        <dbReference type="PROSITE-ProRule" id="PRU00461"/>
    </source>
</evidence>
<accession>A0AAV8XXV5</accession>
<evidence type="ECO:0000256" key="6">
    <source>
        <dbReference type="PROSITE-ProRule" id="PRU00076"/>
    </source>
</evidence>
<feature type="repeat" description="LDL-receptor class B" evidence="7">
    <location>
        <begin position="169"/>
        <end position="212"/>
    </location>
</feature>
<feature type="repeat" description="LDL-receptor class B" evidence="7">
    <location>
        <begin position="214"/>
        <end position="257"/>
    </location>
</feature>
<dbReference type="SMART" id="SM00135">
    <property type="entry name" value="LY"/>
    <property type="match status" value="5"/>
</dbReference>
<evidence type="ECO:0000256" key="5">
    <source>
        <dbReference type="ARBA" id="ARBA00023180"/>
    </source>
</evidence>
<organism evidence="10 11">
    <name type="scientific">Aromia moschata</name>
    <dbReference type="NCBI Taxonomy" id="1265417"/>
    <lineage>
        <taxon>Eukaryota</taxon>
        <taxon>Metazoa</taxon>
        <taxon>Ecdysozoa</taxon>
        <taxon>Arthropoda</taxon>
        <taxon>Hexapoda</taxon>
        <taxon>Insecta</taxon>
        <taxon>Pterygota</taxon>
        <taxon>Neoptera</taxon>
        <taxon>Endopterygota</taxon>
        <taxon>Coleoptera</taxon>
        <taxon>Polyphaga</taxon>
        <taxon>Cucujiformia</taxon>
        <taxon>Chrysomeloidea</taxon>
        <taxon>Cerambycidae</taxon>
        <taxon>Cerambycinae</taxon>
        <taxon>Callichromatini</taxon>
        <taxon>Aromia</taxon>
    </lineage>
</organism>
<dbReference type="SUPFAM" id="SSF63825">
    <property type="entry name" value="YWTD domain"/>
    <property type="match status" value="1"/>
</dbReference>
<dbReference type="Proteomes" id="UP001162162">
    <property type="component" value="Unassembled WGS sequence"/>
</dbReference>
<evidence type="ECO:0000256" key="4">
    <source>
        <dbReference type="ARBA" id="ARBA00023157"/>
    </source>
</evidence>
<dbReference type="CDD" id="cd00054">
    <property type="entry name" value="EGF_CA"/>
    <property type="match status" value="1"/>
</dbReference>
<feature type="disulfide bond" evidence="6">
    <location>
        <begin position="360"/>
        <end position="377"/>
    </location>
</feature>
<keyword evidence="8" id="KW-0812">Transmembrane</keyword>
<evidence type="ECO:0000313" key="10">
    <source>
        <dbReference type="EMBL" id="KAJ8943769.1"/>
    </source>
</evidence>
<feature type="disulfide bond" evidence="6">
    <location>
        <begin position="379"/>
        <end position="388"/>
    </location>
</feature>
<dbReference type="InterPro" id="IPR000742">
    <property type="entry name" value="EGF"/>
</dbReference>
<keyword evidence="8" id="KW-1133">Transmembrane helix</keyword>
<keyword evidence="11" id="KW-1185">Reference proteome</keyword>
<dbReference type="AlphaFoldDB" id="A0AAV8XXV5"/>
<comment type="caution">
    <text evidence="10">The sequence shown here is derived from an EMBL/GenBank/DDBJ whole genome shotgun (WGS) entry which is preliminary data.</text>
</comment>
<keyword evidence="3" id="KW-0677">Repeat</keyword>